<sequence length="406" mass="46506">KVEVKHAGPDTKLFKHSNLSQIFETEIETFQFIPSCYGQVLVIVTLKNSLDNQQFINVYDFVNDICKSIPISNLPWISEPDPNFSIEACQLSDVQLHPTEKILLYKSKETPSVMIIDFDSYFNGQNLTIQLFHQITSFSGFLSGFCWNLPGISYNSAFSVVNPFGKQKAEKEVLIHDVYFIQSEADGCGLYTDQGYFYISYLQQNLKQVLNIKSPNDESECDVSHNLLKVYQLYKQAQQDSKKISESDMLRQQCSKQLLEGVETLLSAIPKATFDIQSVILKAIQFNKLFIGSEFQSQVTQKFDLMKMQLQLRYDMCTRAGLYISGQQFSCQQLDDVCTRLLLAGMSQQAFKMLQFAQNKKALKKILQKKIILQVLDERNFAGKDQILQEIQSDVLTYKVDGVYKE</sequence>
<proteinExistence type="predicted"/>
<name>A0A146K3U9_9EUKA</name>
<evidence type="ECO:0000313" key="1">
    <source>
        <dbReference type="EMBL" id="JAP91562.1"/>
    </source>
</evidence>
<accession>A0A146K3U9</accession>
<dbReference type="EMBL" id="GDID01005044">
    <property type="protein sequence ID" value="JAP91562.1"/>
    <property type="molecule type" value="Transcribed_RNA"/>
</dbReference>
<feature type="non-terminal residue" evidence="1">
    <location>
        <position position="1"/>
    </location>
</feature>
<reference evidence="1" key="1">
    <citation type="submission" date="2015-07" db="EMBL/GenBank/DDBJ databases">
        <title>Adaptation to a free-living lifestyle via gene acquisitions in the diplomonad Trepomonas sp. PC1.</title>
        <authorList>
            <person name="Xu F."/>
            <person name="Jerlstrom-Hultqvist J."/>
            <person name="Kolisko M."/>
            <person name="Simpson A.G.B."/>
            <person name="Roger A.J."/>
            <person name="Svard S.G."/>
            <person name="Andersson J.O."/>
        </authorList>
    </citation>
    <scope>NUCLEOTIDE SEQUENCE</scope>
    <source>
        <strain evidence="1">PC1</strain>
    </source>
</reference>
<protein>
    <submittedName>
        <fullName evidence="1">Uncharacterized protein</fullName>
    </submittedName>
</protein>
<gene>
    <name evidence="1" type="ORF">TPC1_16791</name>
</gene>
<organism evidence="1">
    <name type="scientific">Trepomonas sp. PC1</name>
    <dbReference type="NCBI Taxonomy" id="1076344"/>
    <lineage>
        <taxon>Eukaryota</taxon>
        <taxon>Metamonada</taxon>
        <taxon>Diplomonadida</taxon>
        <taxon>Hexamitidae</taxon>
        <taxon>Hexamitinae</taxon>
        <taxon>Trepomonas</taxon>
    </lineage>
</organism>
<feature type="non-terminal residue" evidence="1">
    <location>
        <position position="406"/>
    </location>
</feature>
<dbReference type="AlphaFoldDB" id="A0A146K3U9"/>